<proteinExistence type="inferred from homology"/>
<dbReference type="AlphaFoldDB" id="A0ABD5YZM6"/>
<dbReference type="InterPro" id="IPR029058">
    <property type="entry name" value="AB_hydrolase_fold"/>
</dbReference>
<feature type="compositionally biased region" description="Basic and acidic residues" evidence="4">
    <location>
        <begin position="224"/>
        <end position="239"/>
    </location>
</feature>
<dbReference type="PANTHER" id="PTHR21661">
    <property type="entry name" value="EPOXIDE HYDROLASE 1-RELATED"/>
    <property type="match status" value="1"/>
</dbReference>
<reference evidence="6 7" key="1">
    <citation type="journal article" date="2019" name="Int. J. Syst. Evol. Microbiol.">
        <title>The Global Catalogue of Microorganisms (GCM) 10K type strain sequencing project: providing services to taxonomists for standard genome sequencing and annotation.</title>
        <authorList>
            <consortium name="The Broad Institute Genomics Platform"/>
            <consortium name="The Broad Institute Genome Sequencing Center for Infectious Disease"/>
            <person name="Wu L."/>
            <person name="Ma J."/>
        </authorList>
    </citation>
    <scope>NUCLEOTIDE SEQUENCE [LARGE SCALE GENOMIC DNA]</scope>
    <source>
        <strain evidence="6 7">RDMS1</strain>
    </source>
</reference>
<dbReference type="PRINTS" id="PR00412">
    <property type="entry name" value="EPOXHYDRLASE"/>
</dbReference>
<keyword evidence="3 6" id="KW-0378">Hydrolase</keyword>
<dbReference type="Gene3D" id="3.40.50.1820">
    <property type="entry name" value="alpha/beta hydrolase"/>
    <property type="match status" value="1"/>
</dbReference>
<gene>
    <name evidence="6" type="ORF">ACFQL7_24705</name>
</gene>
<dbReference type="Proteomes" id="UP001596417">
    <property type="component" value="Unassembled WGS sequence"/>
</dbReference>
<comment type="similarity">
    <text evidence="1">Belongs to the peptidase S33 family.</text>
</comment>
<dbReference type="SUPFAM" id="SSF53474">
    <property type="entry name" value="alpha/beta-Hydrolases"/>
    <property type="match status" value="1"/>
</dbReference>
<evidence type="ECO:0000256" key="1">
    <source>
        <dbReference type="ARBA" id="ARBA00010088"/>
    </source>
</evidence>
<dbReference type="InterPro" id="IPR000639">
    <property type="entry name" value="Epox_hydrolase-like"/>
</dbReference>
<name>A0ABD5YZM6_9EURY</name>
<dbReference type="PANTHER" id="PTHR21661:SF35">
    <property type="entry name" value="EPOXIDE HYDROLASE"/>
    <property type="match status" value="1"/>
</dbReference>
<evidence type="ECO:0000313" key="7">
    <source>
        <dbReference type="Proteomes" id="UP001596417"/>
    </source>
</evidence>
<dbReference type="GO" id="GO:0016787">
    <property type="term" value="F:hydrolase activity"/>
    <property type="evidence" value="ECO:0007669"/>
    <property type="project" value="UniProtKB-KW"/>
</dbReference>
<dbReference type="RefSeq" id="WP_390206801.1">
    <property type="nucleotide sequence ID" value="NZ_JBHSZC010000004.1"/>
</dbReference>
<evidence type="ECO:0000259" key="5">
    <source>
        <dbReference type="Pfam" id="PF06441"/>
    </source>
</evidence>
<feature type="domain" description="Epoxide hydrolase N-terminal" evidence="5">
    <location>
        <begin position="10"/>
        <end position="113"/>
    </location>
</feature>
<keyword evidence="2" id="KW-0058">Aromatic hydrocarbons catabolism</keyword>
<feature type="region of interest" description="Disordered" evidence="4">
    <location>
        <begin position="224"/>
        <end position="250"/>
    </location>
</feature>
<protein>
    <submittedName>
        <fullName evidence="6">Epoxide hydrolase family protein</fullName>
        <ecNumber evidence="6">3.-.-.-</ecNumber>
    </submittedName>
</protein>
<dbReference type="Pfam" id="PF06441">
    <property type="entry name" value="EHN"/>
    <property type="match status" value="1"/>
</dbReference>
<keyword evidence="7" id="KW-1185">Reference proteome</keyword>
<sequence length="250" mass="28832">MTERTIDEIYPFSIEVPQANLDDLRNRLKNTRWPNEVQPTGWQKGTELDYMKELVGYWIEHYDWRTVEAKLNHFEHYVARFDDLDVHFIHETSGQPNAMPIVLLHGWCESFYSYVRLIDWLTGKETTDSKNGLVFDVVVPSLPGFDFSTQPDEDEISATLAADAVAELMQRLGYETYAVHGGDWGGTVAQELARNHTDHIIGLHLSDVPYNNYFIVDREQASNVERRPSTPSKVGDRPRVVTYRSSRPSR</sequence>
<evidence type="ECO:0000256" key="4">
    <source>
        <dbReference type="SAM" id="MobiDB-lite"/>
    </source>
</evidence>
<evidence type="ECO:0000256" key="3">
    <source>
        <dbReference type="ARBA" id="ARBA00022801"/>
    </source>
</evidence>
<comment type="caution">
    <text evidence="6">The sequence shown here is derived from an EMBL/GenBank/DDBJ whole genome shotgun (WGS) entry which is preliminary data.</text>
</comment>
<organism evidence="6 7">
    <name type="scientific">Halocatena marina</name>
    <dbReference type="NCBI Taxonomy" id="2934937"/>
    <lineage>
        <taxon>Archaea</taxon>
        <taxon>Methanobacteriati</taxon>
        <taxon>Methanobacteriota</taxon>
        <taxon>Stenosarchaea group</taxon>
        <taxon>Halobacteria</taxon>
        <taxon>Halobacteriales</taxon>
        <taxon>Natronomonadaceae</taxon>
        <taxon>Halocatena</taxon>
    </lineage>
</organism>
<evidence type="ECO:0000256" key="2">
    <source>
        <dbReference type="ARBA" id="ARBA00022797"/>
    </source>
</evidence>
<evidence type="ECO:0000313" key="6">
    <source>
        <dbReference type="EMBL" id="MFC7192690.1"/>
    </source>
</evidence>
<dbReference type="EMBL" id="JBHTAX010000005">
    <property type="protein sequence ID" value="MFC7192690.1"/>
    <property type="molecule type" value="Genomic_DNA"/>
</dbReference>
<dbReference type="EC" id="3.-.-.-" evidence="6"/>
<accession>A0ABD5YZM6</accession>
<dbReference type="InterPro" id="IPR010497">
    <property type="entry name" value="Epoxide_hydro_N"/>
</dbReference>